<reference evidence="2" key="1">
    <citation type="submission" date="2021-06" db="EMBL/GenBank/DDBJ databases">
        <title>Parelaphostrongylus tenuis whole genome reference sequence.</title>
        <authorList>
            <person name="Garwood T.J."/>
            <person name="Larsen P.A."/>
            <person name="Fountain-Jones N.M."/>
            <person name="Garbe J.R."/>
            <person name="Macchietto M.G."/>
            <person name="Kania S.A."/>
            <person name="Gerhold R.W."/>
            <person name="Richards J.E."/>
            <person name="Wolf T.M."/>
        </authorList>
    </citation>
    <scope>NUCLEOTIDE SEQUENCE</scope>
    <source>
        <strain evidence="2">MNPRO001-30</strain>
        <tissue evidence="2">Meninges</tissue>
    </source>
</reference>
<keyword evidence="3" id="KW-1185">Reference proteome</keyword>
<evidence type="ECO:0000256" key="1">
    <source>
        <dbReference type="SAM" id="Phobius"/>
    </source>
</evidence>
<keyword evidence="1" id="KW-0812">Transmembrane</keyword>
<accession>A0AAD5QLX7</accession>
<feature type="transmembrane region" description="Helical" evidence="1">
    <location>
        <begin position="73"/>
        <end position="96"/>
    </location>
</feature>
<dbReference type="Proteomes" id="UP001196413">
    <property type="component" value="Unassembled WGS sequence"/>
</dbReference>
<comment type="caution">
    <text evidence="2">The sequence shown here is derived from an EMBL/GenBank/DDBJ whole genome shotgun (WGS) entry which is preliminary data.</text>
</comment>
<sequence length="123" mass="13635">MTDELTLRPMDDPLPSTVIAKRPWYVGECSGRMGIHLDTTIAPSLGSPSKWNVPAESPPIPSSPQLTCLNQTAMFALCGAFVITALFSTVFITYLFRDVCRSITRPYLYSVVSPCHKHVFVEK</sequence>
<organism evidence="2 3">
    <name type="scientific">Parelaphostrongylus tenuis</name>
    <name type="common">Meningeal worm</name>
    <dbReference type="NCBI Taxonomy" id="148309"/>
    <lineage>
        <taxon>Eukaryota</taxon>
        <taxon>Metazoa</taxon>
        <taxon>Ecdysozoa</taxon>
        <taxon>Nematoda</taxon>
        <taxon>Chromadorea</taxon>
        <taxon>Rhabditida</taxon>
        <taxon>Rhabditina</taxon>
        <taxon>Rhabditomorpha</taxon>
        <taxon>Strongyloidea</taxon>
        <taxon>Metastrongylidae</taxon>
        <taxon>Parelaphostrongylus</taxon>
    </lineage>
</organism>
<protein>
    <submittedName>
        <fullName evidence="2">Uncharacterized protein</fullName>
    </submittedName>
</protein>
<gene>
    <name evidence="2" type="ORF">KIN20_010606</name>
</gene>
<keyword evidence="1" id="KW-1133">Transmembrane helix</keyword>
<evidence type="ECO:0000313" key="2">
    <source>
        <dbReference type="EMBL" id="KAJ1353845.1"/>
    </source>
</evidence>
<dbReference type="AlphaFoldDB" id="A0AAD5QLX7"/>
<dbReference type="EMBL" id="JAHQIW010001869">
    <property type="protein sequence ID" value="KAJ1353845.1"/>
    <property type="molecule type" value="Genomic_DNA"/>
</dbReference>
<keyword evidence="1" id="KW-0472">Membrane</keyword>
<name>A0AAD5QLX7_PARTN</name>
<proteinExistence type="predicted"/>
<evidence type="ECO:0000313" key="3">
    <source>
        <dbReference type="Proteomes" id="UP001196413"/>
    </source>
</evidence>